<sequence length="91" mass="10785">MIKLDISNDKDGEFGRGRLGKALFEDPTEALKHDGRWLERRQTDALASDAYFSPEELQFVRTKWETSKDFLDLFGYEFNQTVRKQLLRIER</sequence>
<dbReference type="AlphaFoldDB" id="A0A9W8S408"/>
<organism evidence="1 2">
    <name type="scientific">Fusarium torreyae</name>
    <dbReference type="NCBI Taxonomy" id="1237075"/>
    <lineage>
        <taxon>Eukaryota</taxon>
        <taxon>Fungi</taxon>
        <taxon>Dikarya</taxon>
        <taxon>Ascomycota</taxon>
        <taxon>Pezizomycotina</taxon>
        <taxon>Sordariomycetes</taxon>
        <taxon>Hypocreomycetidae</taxon>
        <taxon>Hypocreales</taxon>
        <taxon>Nectriaceae</taxon>
        <taxon>Fusarium</taxon>
    </lineage>
</organism>
<evidence type="ECO:0000313" key="2">
    <source>
        <dbReference type="Proteomes" id="UP001152049"/>
    </source>
</evidence>
<accession>A0A9W8S408</accession>
<gene>
    <name evidence="1" type="ORF">NW762_006393</name>
</gene>
<name>A0A9W8S408_9HYPO</name>
<evidence type="ECO:0000313" key="1">
    <source>
        <dbReference type="EMBL" id="KAJ4263573.1"/>
    </source>
</evidence>
<proteinExistence type="predicted"/>
<comment type="caution">
    <text evidence="1">The sequence shown here is derived from an EMBL/GenBank/DDBJ whole genome shotgun (WGS) entry which is preliminary data.</text>
</comment>
<dbReference type="EMBL" id="JAOQAZ010000010">
    <property type="protein sequence ID" value="KAJ4263573.1"/>
    <property type="molecule type" value="Genomic_DNA"/>
</dbReference>
<protein>
    <submittedName>
        <fullName evidence="1">Uncharacterized protein</fullName>
    </submittedName>
</protein>
<reference evidence="1" key="1">
    <citation type="submission" date="2022-09" db="EMBL/GenBank/DDBJ databases">
        <title>Fusarium specimens isolated from Avocado Roots.</title>
        <authorList>
            <person name="Stajich J."/>
            <person name="Roper C."/>
            <person name="Heimlech-Rivalta G."/>
        </authorList>
    </citation>
    <scope>NUCLEOTIDE SEQUENCE</scope>
    <source>
        <strain evidence="1">CF00136</strain>
    </source>
</reference>
<dbReference type="Proteomes" id="UP001152049">
    <property type="component" value="Unassembled WGS sequence"/>
</dbReference>
<keyword evidence="2" id="KW-1185">Reference proteome</keyword>